<proteinExistence type="predicted"/>
<dbReference type="PANTHER" id="PTHR28620:SF1">
    <property type="entry name" value="CENP-V_GFA DOMAIN-CONTAINING PROTEIN"/>
    <property type="match status" value="1"/>
</dbReference>
<dbReference type="AlphaFoldDB" id="A0A8H5ZL16"/>
<dbReference type="EMBL" id="WNKQ01000008">
    <property type="protein sequence ID" value="KAF5849703.1"/>
    <property type="molecule type" value="Genomic_DNA"/>
</dbReference>
<sequence length="166" mass="18082">MSLPTLPSPSAPTASYTASCHCGAFTYTVTTSPPLDAADAVIKQCNCSICAKNGYMFIYVPNERIVFEKGGLEEFKEAGEVEIVGEEKRRKRLIWSLLLRGVRVILYVAVERRGFYAGDYGHQCAYVAGCGFGGGEGGFAGWEEFLRGVGFGKGMGMMLLGDKEWH</sequence>
<dbReference type="InterPro" id="IPR052355">
    <property type="entry name" value="CENP-V-like"/>
</dbReference>
<dbReference type="Proteomes" id="UP000624244">
    <property type="component" value="Unassembled WGS sequence"/>
</dbReference>
<dbReference type="InterPro" id="IPR011057">
    <property type="entry name" value="Mss4-like_sf"/>
</dbReference>
<comment type="caution">
    <text evidence="1">The sequence shown here is derived from an EMBL/GenBank/DDBJ whole genome shotgun (WGS) entry which is preliminary data.</text>
</comment>
<evidence type="ECO:0008006" key="3">
    <source>
        <dbReference type="Google" id="ProtNLM"/>
    </source>
</evidence>
<gene>
    <name evidence="1" type="ORF">GGP41_005125</name>
</gene>
<accession>A0A8H5ZL16</accession>
<dbReference type="Gene3D" id="2.170.150.70">
    <property type="match status" value="1"/>
</dbReference>
<organism evidence="1 2">
    <name type="scientific">Cochliobolus sativus</name>
    <name type="common">Common root rot and spot blotch fungus</name>
    <name type="synonym">Bipolaris sorokiniana</name>
    <dbReference type="NCBI Taxonomy" id="45130"/>
    <lineage>
        <taxon>Eukaryota</taxon>
        <taxon>Fungi</taxon>
        <taxon>Dikarya</taxon>
        <taxon>Ascomycota</taxon>
        <taxon>Pezizomycotina</taxon>
        <taxon>Dothideomycetes</taxon>
        <taxon>Pleosporomycetidae</taxon>
        <taxon>Pleosporales</taxon>
        <taxon>Pleosporineae</taxon>
        <taxon>Pleosporaceae</taxon>
        <taxon>Bipolaris</taxon>
    </lineage>
</organism>
<dbReference type="PANTHER" id="PTHR28620">
    <property type="entry name" value="CENTROMERE PROTEIN V"/>
    <property type="match status" value="1"/>
</dbReference>
<evidence type="ECO:0000313" key="2">
    <source>
        <dbReference type="Proteomes" id="UP000624244"/>
    </source>
</evidence>
<dbReference type="SUPFAM" id="SSF51316">
    <property type="entry name" value="Mss4-like"/>
    <property type="match status" value="1"/>
</dbReference>
<name>A0A8H5ZL16_COCSA</name>
<evidence type="ECO:0000313" key="1">
    <source>
        <dbReference type="EMBL" id="KAF5849703.1"/>
    </source>
</evidence>
<protein>
    <recommendedName>
        <fullName evidence="3">CENP-V/GFA domain-containing protein</fullName>
    </recommendedName>
</protein>
<reference evidence="1" key="1">
    <citation type="submission" date="2019-11" db="EMBL/GenBank/DDBJ databases">
        <title>Bipolaris sorokiniana Genome sequencing.</title>
        <authorList>
            <person name="Wang H."/>
        </authorList>
    </citation>
    <scope>NUCLEOTIDE SEQUENCE</scope>
</reference>